<dbReference type="Proteomes" id="UP000184368">
    <property type="component" value="Unassembled WGS sequence"/>
</dbReference>
<dbReference type="Pfam" id="PF01381">
    <property type="entry name" value="HTH_3"/>
    <property type="match status" value="1"/>
</dbReference>
<name>A0A1M5FZV4_9BACT</name>
<gene>
    <name evidence="2" type="ORF">SAMN05444008_11544</name>
</gene>
<dbReference type="EMBL" id="FQUO01000015">
    <property type="protein sequence ID" value="SHF97097.1"/>
    <property type="molecule type" value="Genomic_DNA"/>
</dbReference>
<dbReference type="GO" id="GO:0003677">
    <property type="term" value="F:DNA binding"/>
    <property type="evidence" value="ECO:0007669"/>
    <property type="project" value="InterPro"/>
</dbReference>
<sequence>MSENQIDKSIGGRIQELLSVLGIRQRPFALAIRMDQSQLSKVINGERGLTMEKAVDISSTYKVSLNWLIAGVGQMWILDKDKGSDETSRQERDEDVIIKLKRTELEALQTSFEILAQAFSGLLHSGKEKYDPSVEVLSLGKKGASGSKSKTLGGT</sequence>
<dbReference type="Gene3D" id="1.10.260.40">
    <property type="entry name" value="lambda repressor-like DNA-binding domains"/>
    <property type="match status" value="1"/>
</dbReference>
<evidence type="ECO:0000313" key="2">
    <source>
        <dbReference type="EMBL" id="SHF97097.1"/>
    </source>
</evidence>
<dbReference type="STRING" id="1302690.BUE76_10535"/>
<dbReference type="AlphaFoldDB" id="A0A1M5FZV4"/>
<feature type="domain" description="HTH cro/C1-type" evidence="1">
    <location>
        <begin position="14"/>
        <end position="68"/>
    </location>
</feature>
<dbReference type="CDD" id="cd00093">
    <property type="entry name" value="HTH_XRE"/>
    <property type="match status" value="1"/>
</dbReference>
<reference evidence="2 3" key="1">
    <citation type="submission" date="2016-11" db="EMBL/GenBank/DDBJ databases">
        <authorList>
            <person name="Jaros S."/>
            <person name="Januszkiewicz K."/>
            <person name="Wedrychowicz H."/>
        </authorList>
    </citation>
    <scope>NUCLEOTIDE SEQUENCE [LARGE SCALE GENOMIC DNA]</scope>
    <source>
        <strain evidence="2 3">DSM 26897</strain>
    </source>
</reference>
<dbReference type="InterPro" id="IPR001387">
    <property type="entry name" value="Cro/C1-type_HTH"/>
</dbReference>
<dbReference type="OrthoDB" id="1034290at2"/>
<dbReference type="PROSITE" id="PS50943">
    <property type="entry name" value="HTH_CROC1"/>
    <property type="match status" value="1"/>
</dbReference>
<evidence type="ECO:0000259" key="1">
    <source>
        <dbReference type="PROSITE" id="PS50943"/>
    </source>
</evidence>
<protein>
    <submittedName>
        <fullName evidence="2">Helix-turn-helix</fullName>
    </submittedName>
</protein>
<organism evidence="2 3">
    <name type="scientific">Cnuella takakiae</name>
    <dbReference type="NCBI Taxonomy" id="1302690"/>
    <lineage>
        <taxon>Bacteria</taxon>
        <taxon>Pseudomonadati</taxon>
        <taxon>Bacteroidota</taxon>
        <taxon>Chitinophagia</taxon>
        <taxon>Chitinophagales</taxon>
        <taxon>Chitinophagaceae</taxon>
        <taxon>Cnuella</taxon>
    </lineage>
</organism>
<dbReference type="RefSeq" id="WP_073045935.1">
    <property type="nucleotide sequence ID" value="NZ_FQUO01000015.1"/>
</dbReference>
<dbReference type="InterPro" id="IPR010982">
    <property type="entry name" value="Lambda_DNA-bd_dom_sf"/>
</dbReference>
<evidence type="ECO:0000313" key="3">
    <source>
        <dbReference type="Proteomes" id="UP000184368"/>
    </source>
</evidence>
<dbReference type="SUPFAM" id="SSF47413">
    <property type="entry name" value="lambda repressor-like DNA-binding domains"/>
    <property type="match status" value="1"/>
</dbReference>
<dbReference type="SMART" id="SM00530">
    <property type="entry name" value="HTH_XRE"/>
    <property type="match status" value="1"/>
</dbReference>
<accession>A0A1M5FZV4</accession>
<proteinExistence type="predicted"/>
<keyword evidence="3" id="KW-1185">Reference proteome</keyword>